<organism evidence="13 14">
    <name type="scientific">Salirhabdus euzebyi</name>
    <dbReference type="NCBI Taxonomy" id="394506"/>
    <lineage>
        <taxon>Bacteria</taxon>
        <taxon>Bacillati</taxon>
        <taxon>Bacillota</taxon>
        <taxon>Bacilli</taxon>
        <taxon>Bacillales</taxon>
        <taxon>Bacillaceae</taxon>
        <taxon>Salirhabdus</taxon>
    </lineage>
</organism>
<keyword evidence="6" id="KW-0547">Nucleotide-binding</keyword>
<dbReference type="InterPro" id="IPR035965">
    <property type="entry name" value="PAS-like_dom_sf"/>
</dbReference>
<dbReference type="InterPro" id="IPR003661">
    <property type="entry name" value="HisK_dim/P_dom"/>
</dbReference>
<dbReference type="CDD" id="cd00130">
    <property type="entry name" value="PAS"/>
    <property type="match status" value="4"/>
</dbReference>
<evidence type="ECO:0000313" key="13">
    <source>
        <dbReference type="EMBL" id="MBB6452048.1"/>
    </source>
</evidence>
<dbReference type="SMART" id="SM00387">
    <property type="entry name" value="HATPase_c"/>
    <property type="match status" value="1"/>
</dbReference>
<dbReference type="CDD" id="cd00082">
    <property type="entry name" value="HisKA"/>
    <property type="match status" value="1"/>
</dbReference>
<dbReference type="PROSITE" id="PS50113">
    <property type="entry name" value="PAC"/>
    <property type="match status" value="3"/>
</dbReference>
<evidence type="ECO:0000256" key="5">
    <source>
        <dbReference type="ARBA" id="ARBA00022679"/>
    </source>
</evidence>
<dbReference type="Pfam" id="PF02518">
    <property type="entry name" value="HATPase_c"/>
    <property type="match status" value="1"/>
</dbReference>
<dbReference type="SUPFAM" id="SSF55874">
    <property type="entry name" value="ATPase domain of HSP90 chaperone/DNA topoisomerase II/histidine kinase"/>
    <property type="match status" value="1"/>
</dbReference>
<dbReference type="SMART" id="SM00388">
    <property type="entry name" value="HisKA"/>
    <property type="match status" value="1"/>
</dbReference>
<evidence type="ECO:0000256" key="6">
    <source>
        <dbReference type="ARBA" id="ARBA00022741"/>
    </source>
</evidence>
<evidence type="ECO:0000313" key="14">
    <source>
        <dbReference type="Proteomes" id="UP000581688"/>
    </source>
</evidence>
<protein>
    <recommendedName>
        <fullName evidence="3">histidine kinase</fullName>
        <ecNumber evidence="3">2.7.13.3</ecNumber>
    </recommendedName>
</protein>
<dbReference type="NCBIfam" id="TIGR00229">
    <property type="entry name" value="sensory_box"/>
    <property type="match status" value="3"/>
</dbReference>
<evidence type="ECO:0000256" key="2">
    <source>
        <dbReference type="ARBA" id="ARBA00004651"/>
    </source>
</evidence>
<dbReference type="PROSITE" id="PS50109">
    <property type="entry name" value="HIS_KIN"/>
    <property type="match status" value="1"/>
</dbReference>
<dbReference type="AlphaFoldDB" id="A0A841Q2Z7"/>
<dbReference type="Gene3D" id="3.30.565.10">
    <property type="entry name" value="Histidine kinase-like ATPase, C-terminal domain"/>
    <property type="match status" value="1"/>
</dbReference>
<dbReference type="PANTHER" id="PTHR43304">
    <property type="entry name" value="PHYTOCHROME-LIKE PROTEIN CPH1"/>
    <property type="match status" value="1"/>
</dbReference>
<evidence type="ECO:0000256" key="1">
    <source>
        <dbReference type="ARBA" id="ARBA00000085"/>
    </source>
</evidence>
<keyword evidence="5 13" id="KW-0808">Transferase</keyword>
<dbReference type="CDD" id="cd00075">
    <property type="entry name" value="HATPase"/>
    <property type="match status" value="1"/>
</dbReference>
<dbReference type="PROSITE" id="PS50112">
    <property type="entry name" value="PAS"/>
    <property type="match status" value="4"/>
</dbReference>
<feature type="domain" description="PAS" evidence="11">
    <location>
        <begin position="272"/>
        <end position="343"/>
    </location>
</feature>
<evidence type="ECO:0000259" key="12">
    <source>
        <dbReference type="PROSITE" id="PS50113"/>
    </source>
</evidence>
<dbReference type="FunFam" id="3.30.565.10:FF:000006">
    <property type="entry name" value="Sensor histidine kinase WalK"/>
    <property type="match status" value="1"/>
</dbReference>
<feature type="domain" description="PAS" evidence="11">
    <location>
        <begin position="148"/>
        <end position="218"/>
    </location>
</feature>
<dbReference type="Pfam" id="PF08448">
    <property type="entry name" value="PAS_4"/>
    <property type="match status" value="1"/>
</dbReference>
<evidence type="ECO:0000259" key="11">
    <source>
        <dbReference type="PROSITE" id="PS50112"/>
    </source>
</evidence>
<evidence type="ECO:0000259" key="10">
    <source>
        <dbReference type="PROSITE" id="PS50109"/>
    </source>
</evidence>
<dbReference type="Pfam" id="PF00512">
    <property type="entry name" value="HisKA"/>
    <property type="match status" value="1"/>
</dbReference>
<dbReference type="PANTHER" id="PTHR43304:SF1">
    <property type="entry name" value="PAC DOMAIN-CONTAINING PROTEIN"/>
    <property type="match status" value="1"/>
</dbReference>
<dbReference type="InterPro" id="IPR004358">
    <property type="entry name" value="Sig_transdc_His_kin-like_C"/>
</dbReference>
<gene>
    <name evidence="13" type="ORF">HNQ94_000469</name>
</gene>
<dbReference type="EMBL" id="JACHGH010000001">
    <property type="protein sequence ID" value="MBB6452048.1"/>
    <property type="molecule type" value="Genomic_DNA"/>
</dbReference>
<sequence>MGRIDKEDINDRGKDKMTRLKKVIQNLFTKVNKKIHNIDEQMDNLKDAFFEVDSNWKFIYINSAGEKLLLRSKDELIGKNLWEEFGEAAYLIFYQEYNKAMNEQVTVEFQEFYPPLNTWFDVTAYPSKNGLFVHFRDVTESKKRLDESQEYYKSLFYHHPDAVFSFDLHGNFLSINKSHAQLFGYSVEETTKMHYATFVVPEDIERTNYHFQQAVQGIPQNYEITCLTKEGNHVEVNVTNVPIIVQNRVVGVYGIAKDITKQKEAEQTIIKSESTSRLAMKIAKLGAWEWKVNSQAIFWSDEMYRIVGIDTSNKMNLQKFLQYVHPEDKVKVRRVIFDIMQGKPENHNYRIVRPDGQIRYIQSELEAFYDQDGNIEKIIGISRDITDQKFAQQKLQKSEDLYKLISQNVHDVISYSDGKGVLIYISPSIRKLLGYEPDELIGQSGVNLLHPEDFKWVRRKASGDRGVFMARYRHKNGHYVWVERSFKNIKDENGNIINIIAIGRDITERVQAQEDRLNNEKLIMTGQLAAGIAHELKTPLTAIKGFFQIMDNENEWNEEYIGVIKAEMTRIENILSELLLLAKPMEKKFKKENLYSIVKSAVTLFELQANKKGITFVITFETNPIYIHCNKDELKQVMINLLKNGLESMENGGEIHIKANKMDNEVSLRVTDQGKGIPKNELKNLFLPFYTTKDSGTGLGLTVSQSIVERHHGVISVASEPNEGTTFSVSLPLTQ</sequence>
<dbReference type="SUPFAM" id="SSF55785">
    <property type="entry name" value="PYP-like sensor domain (PAS domain)"/>
    <property type="match status" value="4"/>
</dbReference>
<dbReference type="InterPro" id="IPR052162">
    <property type="entry name" value="Sensor_kinase/Photoreceptor"/>
</dbReference>
<comment type="caution">
    <text evidence="13">The sequence shown here is derived from an EMBL/GenBank/DDBJ whole genome shotgun (WGS) entry which is preliminary data.</text>
</comment>
<feature type="domain" description="PAC" evidence="12">
    <location>
        <begin position="220"/>
        <end position="271"/>
    </location>
</feature>
<feature type="domain" description="PAS" evidence="11">
    <location>
        <begin position="398"/>
        <end position="453"/>
    </location>
</feature>
<dbReference type="Proteomes" id="UP000581688">
    <property type="component" value="Unassembled WGS sequence"/>
</dbReference>
<evidence type="ECO:0000256" key="8">
    <source>
        <dbReference type="ARBA" id="ARBA00022840"/>
    </source>
</evidence>
<dbReference type="InterPro" id="IPR000014">
    <property type="entry name" value="PAS"/>
</dbReference>
<dbReference type="InterPro" id="IPR036097">
    <property type="entry name" value="HisK_dim/P_sf"/>
</dbReference>
<dbReference type="Gene3D" id="2.10.70.100">
    <property type="match status" value="1"/>
</dbReference>
<keyword evidence="9" id="KW-0902">Two-component regulatory system</keyword>
<keyword evidence="7 13" id="KW-0418">Kinase</keyword>
<dbReference type="InterPro" id="IPR001610">
    <property type="entry name" value="PAC"/>
</dbReference>
<dbReference type="InterPro" id="IPR036890">
    <property type="entry name" value="HATPase_C_sf"/>
</dbReference>
<dbReference type="Pfam" id="PF13426">
    <property type="entry name" value="PAS_9"/>
    <property type="match status" value="1"/>
</dbReference>
<evidence type="ECO:0000256" key="3">
    <source>
        <dbReference type="ARBA" id="ARBA00012438"/>
    </source>
</evidence>
<dbReference type="EC" id="2.7.13.3" evidence="3"/>
<keyword evidence="8" id="KW-0067">ATP-binding</keyword>
<dbReference type="GO" id="GO:0005886">
    <property type="term" value="C:plasma membrane"/>
    <property type="evidence" value="ECO:0007669"/>
    <property type="project" value="UniProtKB-SubCell"/>
</dbReference>
<feature type="domain" description="PAS" evidence="11">
    <location>
        <begin position="34"/>
        <end position="104"/>
    </location>
</feature>
<dbReference type="RefSeq" id="WP_174494401.1">
    <property type="nucleotide sequence ID" value="NZ_CADDWK010000001.1"/>
</dbReference>
<dbReference type="GO" id="GO:0005524">
    <property type="term" value="F:ATP binding"/>
    <property type="evidence" value="ECO:0007669"/>
    <property type="project" value="UniProtKB-KW"/>
</dbReference>
<feature type="domain" description="PAC" evidence="12">
    <location>
        <begin position="345"/>
        <end position="397"/>
    </location>
</feature>
<dbReference type="InterPro" id="IPR013655">
    <property type="entry name" value="PAS_fold_3"/>
</dbReference>
<dbReference type="PRINTS" id="PR00344">
    <property type="entry name" value="BCTRLSENSOR"/>
</dbReference>
<dbReference type="InterPro" id="IPR013656">
    <property type="entry name" value="PAS_4"/>
</dbReference>
<accession>A0A841Q2Z7</accession>
<keyword evidence="4" id="KW-0597">Phosphoprotein</keyword>
<feature type="domain" description="Histidine kinase" evidence="10">
    <location>
        <begin position="531"/>
        <end position="735"/>
    </location>
</feature>
<name>A0A841Q2Z7_9BACI</name>
<dbReference type="Pfam" id="PF08447">
    <property type="entry name" value="PAS_3"/>
    <property type="match status" value="2"/>
</dbReference>
<dbReference type="InterPro" id="IPR003594">
    <property type="entry name" value="HATPase_dom"/>
</dbReference>
<reference evidence="13 14" key="1">
    <citation type="submission" date="2020-08" db="EMBL/GenBank/DDBJ databases">
        <title>Genomic Encyclopedia of Type Strains, Phase IV (KMG-IV): sequencing the most valuable type-strain genomes for metagenomic binning, comparative biology and taxonomic classification.</title>
        <authorList>
            <person name="Goeker M."/>
        </authorList>
    </citation>
    <scope>NUCLEOTIDE SEQUENCE [LARGE SCALE GENOMIC DNA]</scope>
    <source>
        <strain evidence="13 14">DSM 19612</strain>
    </source>
</reference>
<comment type="subcellular location">
    <subcellularLocation>
        <location evidence="2">Cell membrane</location>
        <topology evidence="2">Multi-pass membrane protein</topology>
    </subcellularLocation>
</comment>
<evidence type="ECO:0000256" key="9">
    <source>
        <dbReference type="ARBA" id="ARBA00023012"/>
    </source>
</evidence>
<dbReference type="Gene3D" id="1.10.287.130">
    <property type="match status" value="1"/>
</dbReference>
<dbReference type="InterPro" id="IPR005467">
    <property type="entry name" value="His_kinase_dom"/>
</dbReference>
<dbReference type="InterPro" id="IPR000700">
    <property type="entry name" value="PAS-assoc_C"/>
</dbReference>
<feature type="domain" description="PAC" evidence="12">
    <location>
        <begin position="466"/>
        <end position="518"/>
    </location>
</feature>
<dbReference type="SMART" id="SM00086">
    <property type="entry name" value="PAC"/>
    <property type="match status" value="3"/>
</dbReference>
<evidence type="ECO:0000256" key="7">
    <source>
        <dbReference type="ARBA" id="ARBA00022777"/>
    </source>
</evidence>
<proteinExistence type="predicted"/>
<dbReference type="SMART" id="SM00091">
    <property type="entry name" value="PAS"/>
    <property type="match status" value="4"/>
</dbReference>
<keyword evidence="14" id="KW-1185">Reference proteome</keyword>
<dbReference type="Gene3D" id="3.30.450.20">
    <property type="entry name" value="PAS domain"/>
    <property type="match status" value="4"/>
</dbReference>
<comment type="catalytic activity">
    <reaction evidence="1">
        <text>ATP + protein L-histidine = ADP + protein N-phospho-L-histidine.</text>
        <dbReference type="EC" id="2.7.13.3"/>
    </reaction>
</comment>
<dbReference type="SUPFAM" id="SSF47384">
    <property type="entry name" value="Homodimeric domain of signal transducing histidine kinase"/>
    <property type="match status" value="1"/>
</dbReference>
<evidence type="ECO:0000256" key="4">
    <source>
        <dbReference type="ARBA" id="ARBA00022553"/>
    </source>
</evidence>
<dbReference type="GO" id="GO:0000155">
    <property type="term" value="F:phosphorelay sensor kinase activity"/>
    <property type="evidence" value="ECO:0007669"/>
    <property type="project" value="InterPro"/>
</dbReference>